<name>A0ABS6DWU8_9FIRM</name>
<keyword evidence="1" id="KW-0812">Transmembrane</keyword>
<keyword evidence="1" id="KW-1133">Transmembrane helix</keyword>
<proteinExistence type="predicted"/>
<dbReference type="Proteomes" id="UP001196301">
    <property type="component" value="Unassembled WGS sequence"/>
</dbReference>
<keyword evidence="1" id="KW-0472">Membrane</keyword>
<sequence>MEGNIMSKRKVKKSAILIMGIICFFIIYFISFNFFSNLGQGEGTKIVATEEKVDTRSLLNQFKSKKKIYISDGNVSNVRMEEEKVQEFQYSFNEFSKIRTPDSYTPIYEGYTDDDIKFSTDLNVFRVYTVNKEEYYKVPVSYKKEFKEILDTSIYTSFDFIKQYKTWKQVTIDYGDETKKISGWSYDDLASKMVQKRLVGKIQPEKARERCKYKFTINITSDNYEARVDIMGEDYVKITVNNLISYYEVSNNLFDYIKTDIFKIADSE</sequence>
<organism evidence="2 3">
    <name type="scientific">Intestinibacter bartlettii</name>
    <dbReference type="NCBI Taxonomy" id="261299"/>
    <lineage>
        <taxon>Bacteria</taxon>
        <taxon>Bacillati</taxon>
        <taxon>Bacillota</taxon>
        <taxon>Clostridia</taxon>
        <taxon>Peptostreptococcales</taxon>
        <taxon>Peptostreptococcaceae</taxon>
        <taxon>Intestinibacter</taxon>
    </lineage>
</organism>
<feature type="transmembrane region" description="Helical" evidence="1">
    <location>
        <begin position="15"/>
        <end position="35"/>
    </location>
</feature>
<dbReference type="EMBL" id="JAHLOQ010000018">
    <property type="protein sequence ID" value="MBU5336328.1"/>
    <property type="molecule type" value="Genomic_DNA"/>
</dbReference>
<evidence type="ECO:0000313" key="2">
    <source>
        <dbReference type="EMBL" id="MBU5336328.1"/>
    </source>
</evidence>
<evidence type="ECO:0000256" key="1">
    <source>
        <dbReference type="SAM" id="Phobius"/>
    </source>
</evidence>
<comment type="caution">
    <text evidence="2">The sequence shown here is derived from an EMBL/GenBank/DDBJ whole genome shotgun (WGS) entry which is preliminary data.</text>
</comment>
<reference evidence="2 3" key="1">
    <citation type="submission" date="2021-06" db="EMBL/GenBank/DDBJ databases">
        <authorList>
            <person name="Sun Q."/>
            <person name="Li D."/>
        </authorList>
    </citation>
    <scope>NUCLEOTIDE SEQUENCE [LARGE SCALE GENOMIC DNA]</scope>
    <source>
        <strain evidence="2 3">N19</strain>
    </source>
</reference>
<keyword evidence="3" id="KW-1185">Reference proteome</keyword>
<gene>
    <name evidence="2" type="ORF">KQI20_07730</name>
</gene>
<accession>A0ABS6DWU8</accession>
<protein>
    <recommendedName>
        <fullName evidence="4">Deacetylase PdaC domain-containing protein</fullName>
    </recommendedName>
</protein>
<evidence type="ECO:0000313" key="3">
    <source>
        <dbReference type="Proteomes" id="UP001196301"/>
    </source>
</evidence>
<evidence type="ECO:0008006" key="4">
    <source>
        <dbReference type="Google" id="ProtNLM"/>
    </source>
</evidence>